<proteinExistence type="inferred from homology"/>
<comment type="subcellular location">
    <subcellularLocation>
        <location evidence="1 10">Cell membrane</location>
        <topology evidence="1 10">Multi-pass membrane protein</topology>
    </subcellularLocation>
</comment>
<dbReference type="Gene3D" id="1.20.1640.10">
    <property type="entry name" value="Multidrug efflux transporter AcrB transmembrane domain"/>
    <property type="match status" value="1"/>
</dbReference>
<keyword evidence="13" id="KW-1185">Reference proteome</keyword>
<keyword evidence="8 10" id="KW-0811">Translocation</keyword>
<keyword evidence="4" id="KW-0997">Cell inner membrane</keyword>
<keyword evidence="3 10" id="KW-1003">Cell membrane</keyword>
<evidence type="ECO:0000256" key="8">
    <source>
        <dbReference type="ARBA" id="ARBA00023010"/>
    </source>
</evidence>
<protein>
    <recommendedName>
        <fullName evidence="10">Protein-export membrane protein SecF</fullName>
    </recommendedName>
</protein>
<gene>
    <name evidence="10 12" type="primary">secF</name>
    <name evidence="12" type="ORF">NBRC116591_22820</name>
</gene>
<name>A0ABQ0A9Z9_9GAMM</name>
<keyword evidence="5 10" id="KW-0812">Transmembrane</keyword>
<evidence type="ECO:0000256" key="4">
    <source>
        <dbReference type="ARBA" id="ARBA00022519"/>
    </source>
</evidence>
<evidence type="ECO:0000256" key="6">
    <source>
        <dbReference type="ARBA" id="ARBA00022927"/>
    </source>
</evidence>
<organism evidence="12 13">
    <name type="scientific">Sessilibacter corallicola</name>
    <dbReference type="NCBI Taxonomy" id="2904075"/>
    <lineage>
        <taxon>Bacteria</taxon>
        <taxon>Pseudomonadati</taxon>
        <taxon>Pseudomonadota</taxon>
        <taxon>Gammaproteobacteria</taxon>
        <taxon>Cellvibrionales</taxon>
        <taxon>Cellvibrionaceae</taxon>
        <taxon>Sessilibacter</taxon>
    </lineage>
</organism>
<dbReference type="Pfam" id="PF07549">
    <property type="entry name" value="Sec_GG"/>
    <property type="match status" value="1"/>
</dbReference>
<dbReference type="InterPro" id="IPR048634">
    <property type="entry name" value="SecD_SecF_C"/>
</dbReference>
<evidence type="ECO:0000259" key="11">
    <source>
        <dbReference type="PROSITE" id="PS50156"/>
    </source>
</evidence>
<feature type="transmembrane region" description="Helical" evidence="10">
    <location>
        <begin position="254"/>
        <end position="272"/>
    </location>
</feature>
<dbReference type="SUPFAM" id="SSF82866">
    <property type="entry name" value="Multidrug efflux transporter AcrB transmembrane domain"/>
    <property type="match status" value="1"/>
</dbReference>
<keyword evidence="2 10" id="KW-0813">Transport</keyword>
<evidence type="ECO:0000256" key="2">
    <source>
        <dbReference type="ARBA" id="ARBA00022448"/>
    </source>
</evidence>
<comment type="similarity">
    <text evidence="10">Belongs to the SecD/SecF family. SecF subfamily.</text>
</comment>
<dbReference type="PANTHER" id="PTHR30081:SF8">
    <property type="entry name" value="PROTEIN TRANSLOCASE SUBUNIT SECF"/>
    <property type="match status" value="1"/>
</dbReference>
<feature type="transmembrane region" description="Helical" evidence="10">
    <location>
        <begin position="20"/>
        <end position="41"/>
    </location>
</feature>
<dbReference type="HAMAP" id="MF_01464_B">
    <property type="entry name" value="SecF_B"/>
    <property type="match status" value="1"/>
</dbReference>
<feature type="domain" description="SSD" evidence="11">
    <location>
        <begin position="171"/>
        <end position="303"/>
    </location>
</feature>
<evidence type="ECO:0000256" key="5">
    <source>
        <dbReference type="ARBA" id="ARBA00022692"/>
    </source>
</evidence>
<evidence type="ECO:0000313" key="12">
    <source>
        <dbReference type="EMBL" id="GAA6168471.1"/>
    </source>
</evidence>
<sequence length="327" mass="35367">MSETSAQKAPEKSGIAFMSFRKIAMSFSVLLLLISIGSLAVNGLKFGLDFTGGTQIEVEYQTSADLTQIRGQLSDAGFDGAVVVHFGADTEVLIRLQGSESEQPKQRAGEEQTDSLSDKILKVLEADGDDVELKRVEFVGPQVGEELKEDGGLGMIFALLVVMGYVAFRFQYKFSVGAVVALIHDVLIVLGIFSLLGLEFDLTVLAAILAVIGYSLNDTIVVADRIRENFRKVRQATPEQIIDISLNETLGRTLVTSLTTLLVLLALFLVGGELIHGFSIALIIGVLIGTYSSIYVAANILMLMNITTQDLMEPVKEGSDLDEVEMP</sequence>
<dbReference type="PRINTS" id="PR01755">
    <property type="entry name" value="SECFTRNLCASE"/>
</dbReference>
<dbReference type="NCBIfam" id="TIGR00916">
    <property type="entry name" value="2A0604s01"/>
    <property type="match status" value="1"/>
</dbReference>
<evidence type="ECO:0000313" key="13">
    <source>
        <dbReference type="Proteomes" id="UP001465153"/>
    </source>
</evidence>
<dbReference type="InterPro" id="IPR005665">
    <property type="entry name" value="SecF_bac"/>
</dbReference>
<dbReference type="Proteomes" id="UP001465153">
    <property type="component" value="Unassembled WGS sequence"/>
</dbReference>
<feature type="transmembrane region" description="Helical" evidence="10">
    <location>
        <begin position="202"/>
        <end position="223"/>
    </location>
</feature>
<evidence type="ECO:0000256" key="1">
    <source>
        <dbReference type="ARBA" id="ARBA00004651"/>
    </source>
</evidence>
<evidence type="ECO:0000256" key="9">
    <source>
        <dbReference type="ARBA" id="ARBA00023136"/>
    </source>
</evidence>
<dbReference type="InterPro" id="IPR000731">
    <property type="entry name" value="SSD"/>
</dbReference>
<evidence type="ECO:0000256" key="7">
    <source>
        <dbReference type="ARBA" id="ARBA00022989"/>
    </source>
</evidence>
<dbReference type="InterPro" id="IPR022646">
    <property type="entry name" value="SecD/SecF_CS"/>
</dbReference>
<feature type="transmembrane region" description="Helical" evidence="10">
    <location>
        <begin position="175"/>
        <end position="196"/>
    </location>
</feature>
<dbReference type="NCBIfam" id="TIGR00966">
    <property type="entry name" value="transloc_SecF"/>
    <property type="match status" value="1"/>
</dbReference>
<dbReference type="InterPro" id="IPR055344">
    <property type="entry name" value="SecD_SecF_C_bact"/>
</dbReference>
<reference evidence="12 13" key="1">
    <citation type="submission" date="2024-04" db="EMBL/GenBank/DDBJ databases">
        <title>Draft genome sequence of Sessilibacter corallicola NBRC 116591.</title>
        <authorList>
            <person name="Miyakawa T."/>
            <person name="Kusuya Y."/>
            <person name="Miura T."/>
        </authorList>
    </citation>
    <scope>NUCLEOTIDE SEQUENCE [LARGE SCALE GENOMIC DNA]</scope>
    <source>
        <strain evidence="12 13">KU-00831-HH</strain>
    </source>
</reference>
<dbReference type="PROSITE" id="PS50156">
    <property type="entry name" value="SSD"/>
    <property type="match status" value="1"/>
</dbReference>
<accession>A0ABQ0A9Z9</accession>
<feature type="transmembrane region" description="Helical" evidence="10">
    <location>
        <begin position="278"/>
        <end position="302"/>
    </location>
</feature>
<keyword evidence="6 10" id="KW-0653">Protein transport</keyword>
<dbReference type="Pfam" id="PF02355">
    <property type="entry name" value="SecD_SecF_C"/>
    <property type="match status" value="1"/>
</dbReference>
<comment type="function">
    <text evidence="10">Part of the Sec protein translocase complex. Interacts with the SecYEG preprotein conducting channel. SecDF uses the proton motive force (PMF) to complete protein translocation after the ATP-dependent function of SecA.</text>
</comment>
<dbReference type="RefSeq" id="WP_233089279.1">
    <property type="nucleotide sequence ID" value="NZ_BAABWN010000007.1"/>
</dbReference>
<feature type="transmembrane region" description="Helical" evidence="10">
    <location>
        <begin position="151"/>
        <end position="168"/>
    </location>
</feature>
<dbReference type="EMBL" id="BAABWN010000007">
    <property type="protein sequence ID" value="GAA6168471.1"/>
    <property type="molecule type" value="Genomic_DNA"/>
</dbReference>
<dbReference type="InterPro" id="IPR022813">
    <property type="entry name" value="SecD/SecF_arch_bac"/>
</dbReference>
<keyword evidence="7 10" id="KW-1133">Transmembrane helix</keyword>
<dbReference type="PANTHER" id="PTHR30081">
    <property type="entry name" value="PROTEIN-EXPORT MEMBRANE PROTEIN SEC"/>
    <property type="match status" value="1"/>
</dbReference>
<evidence type="ECO:0000256" key="3">
    <source>
        <dbReference type="ARBA" id="ARBA00022475"/>
    </source>
</evidence>
<comment type="subunit">
    <text evidence="10">Forms a complex with SecD. Part of the essential Sec protein translocation apparatus which comprises SecA, SecYEG and auxiliary proteins SecDF-YajC and YidC.</text>
</comment>
<dbReference type="InterPro" id="IPR022645">
    <property type="entry name" value="SecD/SecF_bac"/>
</dbReference>
<evidence type="ECO:0000256" key="10">
    <source>
        <dbReference type="HAMAP-Rule" id="MF_01464"/>
    </source>
</evidence>
<comment type="caution">
    <text evidence="12">The sequence shown here is derived from an EMBL/GenBank/DDBJ whole genome shotgun (WGS) entry which is preliminary data.</text>
</comment>
<keyword evidence="9 10" id="KW-0472">Membrane</keyword>